<dbReference type="InterPro" id="IPR038573">
    <property type="entry name" value="BrnT_sf"/>
</dbReference>
<dbReference type="Gene3D" id="3.10.450.530">
    <property type="entry name" value="Ribonuclease toxin, BrnT, of type II toxin-antitoxin system"/>
    <property type="match status" value="1"/>
</dbReference>
<protein>
    <recommendedName>
        <fullName evidence="3">BrnT family toxin</fullName>
    </recommendedName>
</protein>
<gene>
    <name evidence="1" type="ORF">AW08_02907</name>
</gene>
<dbReference type="AlphaFoldDB" id="A0A011NMJ7"/>
<comment type="caution">
    <text evidence="1">The sequence shown here is derived from an EMBL/GenBank/DDBJ whole genome shotgun (WGS) entry which is preliminary data.</text>
</comment>
<dbReference type="STRING" id="1454001.AW08_02907"/>
<evidence type="ECO:0000313" key="2">
    <source>
        <dbReference type="Proteomes" id="UP000020218"/>
    </source>
</evidence>
<organism evidence="1 2">
    <name type="scientific">Candidatus Accumulibacter adjunctus</name>
    <dbReference type="NCBI Taxonomy" id="1454001"/>
    <lineage>
        <taxon>Bacteria</taxon>
        <taxon>Pseudomonadati</taxon>
        <taxon>Pseudomonadota</taxon>
        <taxon>Betaproteobacteria</taxon>
        <taxon>Candidatus Accumulibacter</taxon>
    </lineage>
</organism>
<reference evidence="1" key="1">
    <citation type="submission" date="2014-02" db="EMBL/GenBank/DDBJ databases">
        <title>Expanding our view of genomic diversity in Candidatus Accumulibacter clades.</title>
        <authorList>
            <person name="Skennerton C.T."/>
            <person name="Barr J.J."/>
            <person name="Slater F.R."/>
            <person name="Bond P.L."/>
            <person name="Tyson G.W."/>
        </authorList>
    </citation>
    <scope>NUCLEOTIDE SEQUENCE [LARGE SCALE GENOMIC DNA]</scope>
</reference>
<dbReference type="InterPro" id="IPR007460">
    <property type="entry name" value="BrnT_toxin"/>
</dbReference>
<accession>A0A011NMJ7</accession>
<sequence length="56" mass="6906">MWIDERFEYGETRMIALAPKTETLYYVAFVDRGNVRRIISLRRANRREVKYYVQNF</sequence>
<evidence type="ECO:0008006" key="3">
    <source>
        <dbReference type="Google" id="ProtNLM"/>
    </source>
</evidence>
<proteinExistence type="predicted"/>
<dbReference type="Pfam" id="PF04365">
    <property type="entry name" value="BrnT_toxin"/>
    <property type="match status" value="1"/>
</dbReference>
<keyword evidence="2" id="KW-1185">Reference proteome</keyword>
<dbReference type="PATRIC" id="fig|1454001.3.peg.2929"/>
<dbReference type="Proteomes" id="UP000020218">
    <property type="component" value="Unassembled WGS sequence"/>
</dbReference>
<dbReference type="EMBL" id="JFAX01000018">
    <property type="protein sequence ID" value="EXI65882.1"/>
    <property type="molecule type" value="Genomic_DNA"/>
</dbReference>
<name>A0A011NMJ7_9PROT</name>
<evidence type="ECO:0000313" key="1">
    <source>
        <dbReference type="EMBL" id="EXI65882.1"/>
    </source>
</evidence>